<dbReference type="HAMAP" id="MF_02200">
    <property type="entry name" value="NapD"/>
    <property type="match status" value="1"/>
</dbReference>
<dbReference type="Gene3D" id="3.30.70.920">
    <property type="match status" value="1"/>
</dbReference>
<dbReference type="PANTHER" id="PTHR38603">
    <property type="entry name" value="CHAPERONE NAPD"/>
    <property type="match status" value="1"/>
</dbReference>
<gene>
    <name evidence="4" type="ORF">LCGC14_1624230</name>
</gene>
<keyword evidence="2" id="KW-0963">Cytoplasm</keyword>
<dbReference type="AlphaFoldDB" id="A0A0F9I4K3"/>
<dbReference type="InterPro" id="IPR005623">
    <property type="entry name" value="Chaperone_NapD_NO3_reduct"/>
</dbReference>
<reference evidence="4" key="1">
    <citation type="journal article" date="2015" name="Nature">
        <title>Complex archaea that bridge the gap between prokaryotes and eukaryotes.</title>
        <authorList>
            <person name="Spang A."/>
            <person name="Saw J.H."/>
            <person name="Jorgensen S.L."/>
            <person name="Zaremba-Niedzwiedzka K."/>
            <person name="Martijn J."/>
            <person name="Lind A.E."/>
            <person name="van Eijk R."/>
            <person name="Schleper C."/>
            <person name="Guy L."/>
            <person name="Ettema T.J."/>
        </authorList>
    </citation>
    <scope>NUCLEOTIDE SEQUENCE</scope>
</reference>
<evidence type="ECO:0008006" key="5">
    <source>
        <dbReference type="Google" id="ProtNLM"/>
    </source>
</evidence>
<name>A0A0F9I4K3_9ZZZZ</name>
<sequence length="116" mass="12900">MKHDGCRSGGKTLNVSSIVIKAKPGHFEAVLRELKDSDICDVHFHDELGRIVVTIEGANINEEMEKMKALSQAPNVLSAEMVYAYSEDELAEAKDKFEKIDNPVPEELRGEGEARE</sequence>
<proteinExistence type="inferred from homology"/>
<keyword evidence="3" id="KW-0143">Chaperone</keyword>
<dbReference type="Pfam" id="PF03927">
    <property type="entry name" value="NapD"/>
    <property type="match status" value="1"/>
</dbReference>
<evidence type="ECO:0000256" key="2">
    <source>
        <dbReference type="ARBA" id="ARBA00022490"/>
    </source>
</evidence>
<protein>
    <recommendedName>
        <fullName evidence="5">Chaperone NapD</fullName>
    </recommendedName>
</protein>
<comment type="caution">
    <text evidence="4">The sequence shown here is derived from an EMBL/GenBank/DDBJ whole genome shotgun (WGS) entry which is preliminary data.</text>
</comment>
<evidence type="ECO:0000256" key="3">
    <source>
        <dbReference type="ARBA" id="ARBA00023186"/>
    </source>
</evidence>
<evidence type="ECO:0000313" key="4">
    <source>
        <dbReference type="EMBL" id="KKM22546.1"/>
    </source>
</evidence>
<organism evidence="4">
    <name type="scientific">marine sediment metagenome</name>
    <dbReference type="NCBI Taxonomy" id="412755"/>
    <lineage>
        <taxon>unclassified sequences</taxon>
        <taxon>metagenomes</taxon>
        <taxon>ecological metagenomes</taxon>
    </lineage>
</organism>
<dbReference type="EMBL" id="LAZR01013311">
    <property type="protein sequence ID" value="KKM22546.1"/>
    <property type="molecule type" value="Genomic_DNA"/>
</dbReference>
<comment type="subcellular location">
    <subcellularLocation>
        <location evidence="1">Cytoplasm</location>
    </subcellularLocation>
</comment>
<dbReference type="PANTHER" id="PTHR38603:SF1">
    <property type="entry name" value="CHAPERONE NAPD"/>
    <property type="match status" value="1"/>
</dbReference>
<accession>A0A0F9I4K3</accession>
<dbReference type="GO" id="GO:0051224">
    <property type="term" value="P:negative regulation of protein transport"/>
    <property type="evidence" value="ECO:0007669"/>
    <property type="project" value="TreeGrafter"/>
</dbReference>
<evidence type="ECO:0000256" key="1">
    <source>
        <dbReference type="ARBA" id="ARBA00004496"/>
    </source>
</evidence>
<dbReference type="GO" id="GO:0005737">
    <property type="term" value="C:cytoplasm"/>
    <property type="evidence" value="ECO:0007669"/>
    <property type="project" value="UniProtKB-SubCell"/>
</dbReference>